<dbReference type="Proteomes" id="UP000508034">
    <property type="component" value="Unassembled WGS sequence"/>
</dbReference>
<dbReference type="AlphaFoldDB" id="A0A1L2Z0L8"/>
<keyword evidence="3" id="KW-0614">Plasmid</keyword>
<keyword evidence="2 4" id="KW-0378">Hydrolase</keyword>
<evidence type="ECO:0000313" key="3">
    <source>
        <dbReference type="EMBL" id="APF32611.1"/>
    </source>
</evidence>
<organism evidence="3">
    <name type="scientific">Bacillus thuringiensis subsp. israelensis</name>
    <dbReference type="NCBI Taxonomy" id="1430"/>
    <lineage>
        <taxon>Bacteria</taxon>
        <taxon>Bacillati</taxon>
        <taxon>Bacillota</taxon>
        <taxon>Bacilli</taxon>
        <taxon>Bacillales</taxon>
        <taxon>Bacillaceae</taxon>
        <taxon>Bacillus</taxon>
        <taxon>Bacillus cereus group</taxon>
    </lineage>
</organism>
<dbReference type="GO" id="GO:0047617">
    <property type="term" value="F:fatty acyl-CoA hydrolase activity"/>
    <property type="evidence" value="ECO:0007669"/>
    <property type="project" value="TreeGrafter"/>
</dbReference>
<gene>
    <name evidence="3" type="ORF">ATN07_29345</name>
    <name evidence="4" type="ORF">BTAR23_AR23_05904</name>
</gene>
<dbReference type="InterPro" id="IPR050563">
    <property type="entry name" value="4-hydroxybenzoyl-CoA_TE"/>
</dbReference>
<dbReference type="Pfam" id="PF13279">
    <property type="entry name" value="4HBT_2"/>
    <property type="match status" value="1"/>
</dbReference>
<geneLocation type="plasmid" evidence="3">
    <name>pAM65-52-1-360K</name>
</geneLocation>
<evidence type="ECO:0000256" key="1">
    <source>
        <dbReference type="ARBA" id="ARBA00005953"/>
    </source>
</evidence>
<dbReference type="InterPro" id="IPR006684">
    <property type="entry name" value="YbgC/YbaW"/>
</dbReference>
<dbReference type="RefSeq" id="WP_000281616.1">
    <property type="nucleotide sequence ID" value="NZ_CAAKHA010000028.1"/>
</dbReference>
<protein>
    <submittedName>
        <fullName evidence="4">1,4-dihydroxy-2-naphthoyl-CoA hydrolase</fullName>
    </submittedName>
    <submittedName>
        <fullName evidence="3">Thioesterase</fullName>
    </submittedName>
</protein>
<dbReference type="PANTHER" id="PTHR31793:SF27">
    <property type="entry name" value="NOVEL THIOESTERASE SUPERFAMILY DOMAIN AND SAPOSIN A-TYPE DOMAIN CONTAINING PROTEIN (0610012H03RIK)"/>
    <property type="match status" value="1"/>
</dbReference>
<dbReference type="CDD" id="cd00586">
    <property type="entry name" value="4HBT"/>
    <property type="match status" value="1"/>
</dbReference>
<name>A0A1L2Z0L8_BACTI</name>
<comment type="similarity">
    <text evidence="1">Belongs to the 4-hydroxybenzoyl-CoA thioesterase family.</text>
</comment>
<dbReference type="PIRSF" id="PIRSF003230">
    <property type="entry name" value="YbgC"/>
    <property type="match status" value="1"/>
</dbReference>
<reference evidence="3" key="1">
    <citation type="journal article" date="2017" name="Res. Microbiol.">
        <title>Comparative genomics of extrachromosomal elements in Bacillus thuringiensis subsp. israelensis.</title>
        <authorList>
            <person name="Bolotin A."/>
            <person name="Gillis A."/>
            <person name="Sanchis V."/>
            <person name="Nielsen-LeRoux C."/>
            <person name="Mahillon J."/>
            <person name="Lereclus D."/>
            <person name="Sorokin A."/>
        </authorList>
    </citation>
    <scope>NUCLEOTIDE SEQUENCE</scope>
    <source>
        <strain evidence="3">AM65-52</strain>
        <plasmid evidence="3">pAM65-52-1-360K</plasmid>
    </source>
</reference>
<evidence type="ECO:0000313" key="4">
    <source>
        <dbReference type="EMBL" id="VIJ07805.1"/>
    </source>
</evidence>
<sequence>MYLVKNEVNVRFGECDPMGIAHHSHYFHWFELGRFQMLDKTGINQYLKQEKLYFPIIDIRCTYKKSARFQDDLIVETYLKNESKVYIEFVYKLFRKRCRVLLAEGFSKHVLTRSNDQLISRLPEEILEKLQFENSGGVI</sequence>
<evidence type="ECO:0000313" key="5">
    <source>
        <dbReference type="Proteomes" id="UP000508034"/>
    </source>
</evidence>
<dbReference type="EMBL" id="CP013276">
    <property type="protein sequence ID" value="APF32611.1"/>
    <property type="molecule type" value="Genomic_DNA"/>
</dbReference>
<dbReference type="EMBL" id="CAAKHA010000028">
    <property type="protein sequence ID" value="VIJ07805.1"/>
    <property type="molecule type" value="Genomic_DNA"/>
</dbReference>
<accession>A0A1L2Z0L8</accession>
<evidence type="ECO:0000256" key="2">
    <source>
        <dbReference type="ARBA" id="ARBA00022801"/>
    </source>
</evidence>
<dbReference type="SUPFAM" id="SSF54637">
    <property type="entry name" value="Thioesterase/thiol ester dehydrase-isomerase"/>
    <property type="match status" value="1"/>
</dbReference>
<reference evidence="4 5" key="2">
    <citation type="submission" date="2019-04" db="EMBL/GenBank/DDBJ databases">
        <authorList>
            <person name="Patino-Navarrete R."/>
            <person name="Patino Navarrete R."/>
        </authorList>
    </citation>
    <scope>NUCLEOTIDE SEQUENCE [LARGE SCALE GENOMIC DNA]</scope>
    <source>
        <strain evidence="4">Bacillus thuringiensis strain AR23</strain>
    </source>
</reference>
<dbReference type="InterPro" id="IPR029069">
    <property type="entry name" value="HotDog_dom_sf"/>
</dbReference>
<proteinExistence type="inferred from homology"/>
<dbReference type="Gene3D" id="3.10.129.10">
    <property type="entry name" value="Hotdog Thioesterase"/>
    <property type="match status" value="1"/>
</dbReference>
<dbReference type="PANTHER" id="PTHR31793">
    <property type="entry name" value="4-HYDROXYBENZOYL-COA THIOESTERASE FAMILY MEMBER"/>
    <property type="match status" value="1"/>
</dbReference>